<keyword evidence="5" id="KW-0460">Magnesium</keyword>
<organism evidence="9 10">
    <name type="scientific">Paenibacillus motobuensis</name>
    <dbReference type="NCBI Taxonomy" id="295324"/>
    <lineage>
        <taxon>Bacteria</taxon>
        <taxon>Bacillati</taxon>
        <taxon>Bacillota</taxon>
        <taxon>Bacilli</taxon>
        <taxon>Bacillales</taxon>
        <taxon>Paenibacillaceae</taxon>
        <taxon>Paenibacillus</taxon>
    </lineage>
</organism>
<dbReference type="EMBL" id="BAAACX010000004">
    <property type="protein sequence ID" value="GAA0375774.1"/>
    <property type="molecule type" value="Genomic_DNA"/>
</dbReference>
<dbReference type="RefSeq" id="WP_343856763.1">
    <property type="nucleotide sequence ID" value="NZ_BAAACX010000004.1"/>
</dbReference>
<comment type="cofactor">
    <cofactor evidence="1">
        <name>Mg(2+)</name>
        <dbReference type="ChEBI" id="CHEBI:18420"/>
    </cofactor>
</comment>
<comment type="similarity">
    <text evidence="2">Belongs to the P-Pant transferase superfamily. Gsp/Sfp/HetI/AcpT family.</text>
</comment>
<dbReference type="InterPro" id="IPR004568">
    <property type="entry name" value="Ppantetheine-prot_Trfase_dom"/>
</dbReference>
<evidence type="ECO:0000313" key="10">
    <source>
        <dbReference type="Proteomes" id="UP001500340"/>
    </source>
</evidence>
<dbReference type="InterPro" id="IPR055066">
    <property type="entry name" value="AASDHPPT_N"/>
</dbReference>
<keyword evidence="6" id="KW-0045">Antibiotic biosynthesis</keyword>
<evidence type="ECO:0000313" key="9">
    <source>
        <dbReference type="EMBL" id="GAA0375774.1"/>
    </source>
</evidence>
<evidence type="ECO:0000256" key="5">
    <source>
        <dbReference type="ARBA" id="ARBA00022842"/>
    </source>
</evidence>
<keyword evidence="10" id="KW-1185">Reference proteome</keyword>
<dbReference type="PANTHER" id="PTHR12215:SF10">
    <property type="entry name" value="L-AMINOADIPATE-SEMIALDEHYDE DEHYDROGENASE-PHOSPHOPANTETHEINYL TRANSFERASE"/>
    <property type="match status" value="1"/>
</dbReference>
<evidence type="ECO:0000256" key="4">
    <source>
        <dbReference type="ARBA" id="ARBA00022723"/>
    </source>
</evidence>
<evidence type="ECO:0000256" key="6">
    <source>
        <dbReference type="ARBA" id="ARBA00023194"/>
    </source>
</evidence>
<keyword evidence="4" id="KW-0479">Metal-binding</keyword>
<reference evidence="9 10" key="1">
    <citation type="journal article" date="2019" name="Int. J. Syst. Evol. Microbiol.">
        <title>The Global Catalogue of Microorganisms (GCM) 10K type strain sequencing project: providing services to taxonomists for standard genome sequencing and annotation.</title>
        <authorList>
            <consortium name="The Broad Institute Genomics Platform"/>
            <consortium name="The Broad Institute Genome Sequencing Center for Infectious Disease"/>
            <person name="Wu L."/>
            <person name="Ma J."/>
        </authorList>
    </citation>
    <scope>NUCLEOTIDE SEQUENCE [LARGE SCALE GENOMIC DNA]</scope>
    <source>
        <strain evidence="9 10">JCM 12774</strain>
    </source>
</reference>
<evidence type="ECO:0000256" key="2">
    <source>
        <dbReference type="ARBA" id="ARBA00010990"/>
    </source>
</evidence>
<name>A0ABN0XXC7_9BACL</name>
<feature type="domain" description="4'-phosphopantetheinyl transferase" evidence="7">
    <location>
        <begin position="104"/>
        <end position="203"/>
    </location>
</feature>
<dbReference type="NCBIfam" id="TIGR00556">
    <property type="entry name" value="pantethn_trn"/>
    <property type="match status" value="1"/>
</dbReference>
<dbReference type="Proteomes" id="UP001500340">
    <property type="component" value="Unassembled WGS sequence"/>
</dbReference>
<evidence type="ECO:0000259" key="7">
    <source>
        <dbReference type="Pfam" id="PF01648"/>
    </source>
</evidence>
<keyword evidence="3 9" id="KW-0808">Transferase</keyword>
<feature type="domain" description="4'-phosphopantetheinyl transferase N-terminal" evidence="8">
    <location>
        <begin position="18"/>
        <end position="98"/>
    </location>
</feature>
<dbReference type="Pfam" id="PF22624">
    <property type="entry name" value="AASDHPPT_N"/>
    <property type="match status" value="1"/>
</dbReference>
<dbReference type="InterPro" id="IPR037143">
    <property type="entry name" value="4-PPantetheinyl_Trfase_dom_sf"/>
</dbReference>
<protein>
    <submittedName>
        <fullName evidence="9">4'-phosphopantetheinyl transferase superfamily protein</fullName>
    </submittedName>
</protein>
<gene>
    <name evidence="9" type="ORF">GCM10008933_03680</name>
</gene>
<comment type="caution">
    <text evidence="9">The sequence shown here is derived from an EMBL/GenBank/DDBJ whole genome shotgun (WGS) entry which is preliminary data.</text>
</comment>
<dbReference type="InterPro" id="IPR008278">
    <property type="entry name" value="4-PPantetheinyl_Trfase_dom"/>
</dbReference>
<evidence type="ECO:0000256" key="1">
    <source>
        <dbReference type="ARBA" id="ARBA00001946"/>
    </source>
</evidence>
<dbReference type="Gene3D" id="3.90.470.20">
    <property type="entry name" value="4'-phosphopantetheinyl transferase domain"/>
    <property type="match status" value="2"/>
</dbReference>
<proteinExistence type="inferred from homology"/>
<dbReference type="GO" id="GO:0016740">
    <property type="term" value="F:transferase activity"/>
    <property type="evidence" value="ECO:0007669"/>
    <property type="project" value="UniProtKB-KW"/>
</dbReference>
<dbReference type="Pfam" id="PF01648">
    <property type="entry name" value="ACPS"/>
    <property type="match status" value="1"/>
</dbReference>
<dbReference type="InterPro" id="IPR050559">
    <property type="entry name" value="P-Pant_transferase_sf"/>
</dbReference>
<sequence length="226" mass="26065">MSKIIALNVPQIMDSKLYEDLLTKVSKEEKAKIEKFAHKEDSYRSLLGNILTRAVICVYLGISNEKIQFAKNQFGKPYLLNSNGFYFNISHSGEWVLLIFGNKPVGIDIEKIRGFNIETAKGCLSQQEFLRLQQVSQEEQLDYFFDLWTLKESYIKAIGTGLYLPLDSFSILCSESIIAVEPNKERLFFKQYSLGNQYKVAACSYDRNFPQRVNVAQMNKLLEELR</sequence>
<accession>A0ABN0XXC7</accession>
<evidence type="ECO:0000259" key="8">
    <source>
        <dbReference type="Pfam" id="PF22624"/>
    </source>
</evidence>
<evidence type="ECO:0000256" key="3">
    <source>
        <dbReference type="ARBA" id="ARBA00022679"/>
    </source>
</evidence>
<dbReference type="SUPFAM" id="SSF56214">
    <property type="entry name" value="4'-phosphopantetheinyl transferase"/>
    <property type="match status" value="2"/>
</dbReference>
<dbReference type="PANTHER" id="PTHR12215">
    <property type="entry name" value="PHOSPHOPANTETHEINE TRANSFERASE"/>
    <property type="match status" value="1"/>
</dbReference>